<keyword evidence="2" id="KW-1185">Reference proteome</keyword>
<name>A0ABN9QYF8_9DINO</name>
<dbReference type="Proteomes" id="UP001189429">
    <property type="component" value="Unassembled WGS sequence"/>
</dbReference>
<sequence length="80" mass="9123">ECGRLDATAMRYDVTVSDGRHIKVKPANAEFYAKFNTSQVAGDREQMDWMRDCNSLTDRVWVIEECEYPVPLLLPASALQ</sequence>
<evidence type="ECO:0000313" key="2">
    <source>
        <dbReference type="Proteomes" id="UP001189429"/>
    </source>
</evidence>
<accession>A0ABN9QYF8</accession>
<feature type="non-terminal residue" evidence="1">
    <location>
        <position position="1"/>
    </location>
</feature>
<proteinExistence type="predicted"/>
<evidence type="ECO:0000313" key="1">
    <source>
        <dbReference type="EMBL" id="CAK0808813.1"/>
    </source>
</evidence>
<reference evidence="1" key="1">
    <citation type="submission" date="2023-10" db="EMBL/GenBank/DDBJ databases">
        <authorList>
            <person name="Chen Y."/>
            <person name="Shah S."/>
            <person name="Dougan E. K."/>
            <person name="Thang M."/>
            <person name="Chan C."/>
        </authorList>
    </citation>
    <scope>NUCLEOTIDE SEQUENCE [LARGE SCALE GENOMIC DNA]</scope>
</reference>
<dbReference type="EMBL" id="CAUYUJ010004259">
    <property type="protein sequence ID" value="CAK0808813.1"/>
    <property type="molecule type" value="Genomic_DNA"/>
</dbReference>
<gene>
    <name evidence="1" type="ORF">PCOR1329_LOCUS14280</name>
</gene>
<organism evidence="1 2">
    <name type="scientific">Prorocentrum cordatum</name>
    <dbReference type="NCBI Taxonomy" id="2364126"/>
    <lineage>
        <taxon>Eukaryota</taxon>
        <taxon>Sar</taxon>
        <taxon>Alveolata</taxon>
        <taxon>Dinophyceae</taxon>
        <taxon>Prorocentrales</taxon>
        <taxon>Prorocentraceae</taxon>
        <taxon>Prorocentrum</taxon>
    </lineage>
</organism>
<feature type="non-terminal residue" evidence="1">
    <location>
        <position position="80"/>
    </location>
</feature>
<protein>
    <submittedName>
        <fullName evidence="1">Uncharacterized protein</fullName>
    </submittedName>
</protein>
<comment type="caution">
    <text evidence="1">The sequence shown here is derived from an EMBL/GenBank/DDBJ whole genome shotgun (WGS) entry which is preliminary data.</text>
</comment>